<gene>
    <name evidence="9" type="ORF">MNODULE_13180</name>
</gene>
<keyword evidence="7" id="KW-1133">Transmembrane helix</keyword>
<evidence type="ECO:0000256" key="4">
    <source>
        <dbReference type="ARBA" id="ARBA00023014"/>
    </source>
</evidence>
<evidence type="ECO:0000256" key="6">
    <source>
        <dbReference type="ARBA" id="ARBA00034078"/>
    </source>
</evidence>
<dbReference type="CDD" id="cd03467">
    <property type="entry name" value="Rieske"/>
    <property type="match status" value="1"/>
</dbReference>
<dbReference type="InterPro" id="IPR017941">
    <property type="entry name" value="Rieske_2Fe-2S"/>
</dbReference>
<feature type="transmembrane region" description="Helical" evidence="7">
    <location>
        <begin position="18"/>
        <end position="39"/>
    </location>
</feature>
<keyword evidence="1" id="KW-0001">2Fe-2S</keyword>
<dbReference type="GO" id="GO:0046872">
    <property type="term" value="F:metal ion binding"/>
    <property type="evidence" value="ECO:0007669"/>
    <property type="project" value="UniProtKB-KW"/>
</dbReference>
<evidence type="ECO:0000256" key="2">
    <source>
        <dbReference type="ARBA" id="ARBA00022723"/>
    </source>
</evidence>
<keyword evidence="4" id="KW-0411">Iron-sulfur</keyword>
<accession>A0A7X6IBJ0</accession>
<dbReference type="InterPro" id="IPR014349">
    <property type="entry name" value="Rieske_Fe-S_prot"/>
</dbReference>
<dbReference type="PRINTS" id="PR00162">
    <property type="entry name" value="RIESKE"/>
</dbReference>
<dbReference type="SUPFAM" id="SSF50022">
    <property type="entry name" value="ISP domain"/>
    <property type="match status" value="1"/>
</dbReference>
<proteinExistence type="predicted"/>
<evidence type="ECO:0000313" key="9">
    <source>
        <dbReference type="EMBL" id="NKE71693.1"/>
    </source>
</evidence>
<protein>
    <submittedName>
        <fullName evidence="9">Ubiquinol-cytochrome c reductase iron-sulfur subunit</fullName>
    </submittedName>
</protein>
<sequence length="181" mass="20345">MNQTTEEPIGRRHFMERAILGIFGALGLMLSAPIIGYILSPIFRVRENLAQSTRWAPIASLAEMESIGDLPRMFQVPYFVKEGWRTRETSRPVFAVKKGGKLALFSSFCTHLGCPTAWDEAKRMIICPCHGGLYNNFGEVIGGPPPRNLAEMEYKVENGLVYLKDPANVYEVGWKDPRRPA</sequence>
<evidence type="ECO:0000256" key="3">
    <source>
        <dbReference type="ARBA" id="ARBA00023004"/>
    </source>
</evidence>
<keyword evidence="3" id="KW-0408">Iron</keyword>
<keyword evidence="10" id="KW-1185">Reference proteome</keyword>
<dbReference type="RefSeq" id="WP_168060561.1">
    <property type="nucleotide sequence ID" value="NZ_VTOW01000002.1"/>
</dbReference>
<evidence type="ECO:0000256" key="1">
    <source>
        <dbReference type="ARBA" id="ARBA00022714"/>
    </source>
</evidence>
<evidence type="ECO:0000256" key="5">
    <source>
        <dbReference type="ARBA" id="ARBA00023157"/>
    </source>
</evidence>
<dbReference type="AlphaFoldDB" id="A0A7X6IBJ0"/>
<keyword evidence="5" id="KW-1015">Disulfide bond</keyword>
<name>A0A7X6IBJ0_9BACT</name>
<dbReference type="GO" id="GO:0016020">
    <property type="term" value="C:membrane"/>
    <property type="evidence" value="ECO:0007669"/>
    <property type="project" value="InterPro"/>
</dbReference>
<reference evidence="9 10" key="1">
    <citation type="journal article" date="2020" name="Nature">
        <title>Bacterial chemolithoautotrophy via manganese oxidation.</title>
        <authorList>
            <person name="Yu H."/>
            <person name="Leadbetter J.R."/>
        </authorList>
    </citation>
    <scope>NUCLEOTIDE SEQUENCE [LARGE SCALE GENOMIC DNA]</scope>
    <source>
        <strain evidence="9 10">Mn-1</strain>
    </source>
</reference>
<keyword evidence="2" id="KW-0479">Metal-binding</keyword>
<dbReference type="Proteomes" id="UP000534783">
    <property type="component" value="Unassembled WGS sequence"/>
</dbReference>
<evidence type="ECO:0000256" key="7">
    <source>
        <dbReference type="SAM" id="Phobius"/>
    </source>
</evidence>
<dbReference type="GO" id="GO:0051537">
    <property type="term" value="F:2 iron, 2 sulfur cluster binding"/>
    <property type="evidence" value="ECO:0007669"/>
    <property type="project" value="UniProtKB-KW"/>
</dbReference>
<dbReference type="PROSITE" id="PS51296">
    <property type="entry name" value="RIESKE"/>
    <property type="match status" value="1"/>
</dbReference>
<keyword evidence="7" id="KW-0472">Membrane</keyword>
<evidence type="ECO:0000313" key="10">
    <source>
        <dbReference type="Proteomes" id="UP000534783"/>
    </source>
</evidence>
<dbReference type="Pfam" id="PF00355">
    <property type="entry name" value="Rieske"/>
    <property type="match status" value="1"/>
</dbReference>
<dbReference type="Gene3D" id="2.102.10.10">
    <property type="entry name" value="Rieske [2Fe-2S] iron-sulphur domain"/>
    <property type="match status" value="1"/>
</dbReference>
<dbReference type="InterPro" id="IPR036922">
    <property type="entry name" value="Rieske_2Fe-2S_sf"/>
</dbReference>
<dbReference type="InterPro" id="IPR005805">
    <property type="entry name" value="Rieske_Fe-S_prot_C"/>
</dbReference>
<evidence type="ECO:0000259" key="8">
    <source>
        <dbReference type="PROSITE" id="PS51296"/>
    </source>
</evidence>
<dbReference type="PANTHER" id="PTHR10134">
    <property type="entry name" value="CYTOCHROME B-C1 COMPLEX SUBUNIT RIESKE, MITOCHONDRIAL"/>
    <property type="match status" value="1"/>
</dbReference>
<comment type="caution">
    <text evidence="9">The sequence shown here is derived from an EMBL/GenBank/DDBJ whole genome shotgun (WGS) entry which is preliminary data.</text>
</comment>
<dbReference type="EMBL" id="VTOW01000002">
    <property type="protein sequence ID" value="NKE71693.1"/>
    <property type="molecule type" value="Genomic_DNA"/>
</dbReference>
<organism evidence="9 10">
    <name type="scientific">Candidatus Manganitrophus noduliformans</name>
    <dbReference type="NCBI Taxonomy" id="2606439"/>
    <lineage>
        <taxon>Bacteria</taxon>
        <taxon>Pseudomonadati</taxon>
        <taxon>Nitrospirota</taxon>
        <taxon>Nitrospiria</taxon>
        <taxon>Candidatus Troglogloeales</taxon>
        <taxon>Candidatus Manganitrophaceae</taxon>
        <taxon>Candidatus Manganitrophus</taxon>
    </lineage>
</organism>
<feature type="domain" description="Rieske" evidence="8">
    <location>
        <begin position="77"/>
        <end position="163"/>
    </location>
</feature>
<keyword evidence="7" id="KW-0812">Transmembrane</keyword>
<comment type="cofactor">
    <cofactor evidence="6">
        <name>[2Fe-2S] cluster</name>
        <dbReference type="ChEBI" id="CHEBI:190135"/>
    </cofactor>
</comment>